<dbReference type="EMBL" id="JASMQC010000007">
    <property type="protein sequence ID" value="KAK1943805.1"/>
    <property type="molecule type" value="Genomic_DNA"/>
</dbReference>
<name>A0AAD9LNN3_9STRA</name>
<dbReference type="Proteomes" id="UP001259832">
    <property type="component" value="Unassembled WGS sequence"/>
</dbReference>
<protein>
    <submittedName>
        <fullName evidence="2">Uncharacterized protein</fullName>
    </submittedName>
</protein>
<feature type="region of interest" description="Disordered" evidence="1">
    <location>
        <begin position="67"/>
        <end position="104"/>
    </location>
</feature>
<accession>A0AAD9LNN3</accession>
<evidence type="ECO:0000313" key="3">
    <source>
        <dbReference type="Proteomes" id="UP001259832"/>
    </source>
</evidence>
<evidence type="ECO:0000313" key="2">
    <source>
        <dbReference type="EMBL" id="KAK1943805.1"/>
    </source>
</evidence>
<keyword evidence="3" id="KW-1185">Reference proteome</keyword>
<comment type="caution">
    <text evidence="2">The sequence shown here is derived from an EMBL/GenBank/DDBJ whole genome shotgun (WGS) entry which is preliminary data.</text>
</comment>
<organism evidence="2 3">
    <name type="scientific">Phytophthora citrophthora</name>
    <dbReference type="NCBI Taxonomy" id="4793"/>
    <lineage>
        <taxon>Eukaryota</taxon>
        <taxon>Sar</taxon>
        <taxon>Stramenopiles</taxon>
        <taxon>Oomycota</taxon>
        <taxon>Peronosporomycetes</taxon>
        <taxon>Peronosporales</taxon>
        <taxon>Peronosporaceae</taxon>
        <taxon>Phytophthora</taxon>
    </lineage>
</organism>
<proteinExistence type="predicted"/>
<feature type="compositionally biased region" description="Acidic residues" evidence="1">
    <location>
        <begin position="75"/>
        <end position="95"/>
    </location>
</feature>
<sequence length="187" mass="20710">MISMAASTDDGATTHSLESPERGNVYGLVTYYDALAVIEETPIILPTKTVRIGRDLAVVSADLELESVEQAQEPQEQEQEQVEKEAEEQQEDNQDTSEVPTAPRNFLLPASKIPQAKSREFHLAACSVRKPSAEDSSRIRTFSSNSNDANQQLYVPPLTPVSAWIRAPYTSCVRDSDREFVVSIARL</sequence>
<evidence type="ECO:0000256" key="1">
    <source>
        <dbReference type="SAM" id="MobiDB-lite"/>
    </source>
</evidence>
<reference evidence="2" key="1">
    <citation type="submission" date="2023-08" db="EMBL/GenBank/DDBJ databases">
        <title>Reference Genome Resource for the Citrus Pathogen Phytophthora citrophthora.</title>
        <authorList>
            <person name="Moller H."/>
            <person name="Coetzee B."/>
            <person name="Rose L.J."/>
            <person name="Van Niekerk J.M."/>
        </authorList>
    </citation>
    <scope>NUCLEOTIDE SEQUENCE</scope>
    <source>
        <strain evidence="2">STE-U-9442</strain>
    </source>
</reference>
<gene>
    <name evidence="2" type="ORF">P3T76_005201</name>
</gene>
<feature type="region of interest" description="Disordered" evidence="1">
    <location>
        <begin position="1"/>
        <end position="20"/>
    </location>
</feature>
<dbReference type="AlphaFoldDB" id="A0AAD9LNN3"/>